<dbReference type="AlphaFoldDB" id="A0A066RIH3"/>
<dbReference type="InterPro" id="IPR017483">
    <property type="entry name" value="CHP03034"/>
</dbReference>
<evidence type="ECO:0008006" key="3">
    <source>
        <dbReference type="Google" id="ProtNLM"/>
    </source>
</evidence>
<keyword evidence="2" id="KW-1185">Reference proteome</keyword>
<organism evidence="1 2">
    <name type="scientific">Photobacterium galatheae</name>
    <dbReference type="NCBI Taxonomy" id="1654360"/>
    <lineage>
        <taxon>Bacteria</taxon>
        <taxon>Pseudomonadati</taxon>
        <taxon>Pseudomonadota</taxon>
        <taxon>Gammaproteobacteria</taxon>
        <taxon>Vibrionales</taxon>
        <taxon>Vibrionaceae</taxon>
        <taxon>Photobacterium</taxon>
    </lineage>
</organism>
<protein>
    <recommendedName>
        <fullName evidence="3">DUF3289 domain-containing protein</fullName>
    </recommendedName>
</protein>
<evidence type="ECO:0000313" key="2">
    <source>
        <dbReference type="Proteomes" id="UP000027192"/>
    </source>
</evidence>
<dbReference type="EMBL" id="JMIB01000036">
    <property type="protein sequence ID" value="KDM90215.1"/>
    <property type="molecule type" value="Genomic_DNA"/>
</dbReference>
<comment type="caution">
    <text evidence="1">The sequence shown here is derived from an EMBL/GenBank/DDBJ whole genome shotgun (WGS) entry which is preliminary data.</text>
</comment>
<sequence>MIVYKIQDHFGLDIPDVNGGENFELLSLFRSWFLLQRYEKYAYKPFITKMNFDYIIEGEF</sequence>
<proteinExistence type="predicted"/>
<dbReference type="STRING" id="1654360.EA58_18045"/>
<dbReference type="Proteomes" id="UP000027192">
    <property type="component" value="Unassembled WGS sequence"/>
</dbReference>
<accession>A0A066RIH3</accession>
<reference evidence="1 2" key="1">
    <citation type="submission" date="2014-04" db="EMBL/GenBank/DDBJ databases">
        <title>Draft genome sequence of Photobacterium halotolerans S2753: a solonamide, ngercheumicin and holomycin producer.</title>
        <authorList>
            <person name="Machado H.R."/>
            <person name="Gram L."/>
        </authorList>
    </citation>
    <scope>NUCLEOTIDE SEQUENCE [LARGE SCALE GENOMIC DNA]</scope>
    <source>
        <strain evidence="1 2">S2753</strain>
    </source>
</reference>
<name>A0A066RIH3_9GAMM</name>
<gene>
    <name evidence="1" type="ORF">EA58_18045</name>
</gene>
<evidence type="ECO:0000313" key="1">
    <source>
        <dbReference type="EMBL" id="KDM90215.1"/>
    </source>
</evidence>
<dbReference type="Pfam" id="PF11692">
    <property type="entry name" value="DUF3289"/>
    <property type="match status" value="1"/>
</dbReference>